<dbReference type="RefSeq" id="XP_027620623.1">
    <property type="nucleotide sequence ID" value="XM_027764822.1"/>
</dbReference>
<evidence type="ECO:0000259" key="1">
    <source>
        <dbReference type="PROSITE" id="PS50011"/>
    </source>
</evidence>
<protein>
    <recommendedName>
        <fullName evidence="1">Protein kinase domain-containing protein</fullName>
    </recommendedName>
</protein>
<proteinExistence type="predicted"/>
<dbReference type="STRING" id="139825.A0A401H5S5"/>
<evidence type="ECO:0000313" key="3">
    <source>
        <dbReference type="Proteomes" id="UP000287166"/>
    </source>
</evidence>
<dbReference type="InterPro" id="IPR000719">
    <property type="entry name" value="Prot_kinase_dom"/>
</dbReference>
<accession>A0A401H5S5</accession>
<dbReference type="SUPFAM" id="SSF56112">
    <property type="entry name" value="Protein kinase-like (PK-like)"/>
    <property type="match status" value="1"/>
</dbReference>
<dbReference type="OrthoDB" id="2740102at2759"/>
<dbReference type="InParanoid" id="A0A401H5S5"/>
<dbReference type="GeneID" id="38786627"/>
<dbReference type="AlphaFoldDB" id="A0A401H5S5"/>
<keyword evidence="3" id="KW-1185">Reference proteome</keyword>
<dbReference type="GO" id="GO:0004672">
    <property type="term" value="F:protein kinase activity"/>
    <property type="evidence" value="ECO:0007669"/>
    <property type="project" value="InterPro"/>
</dbReference>
<gene>
    <name evidence="2" type="ORF">SCP_1700340</name>
</gene>
<reference evidence="2 3" key="1">
    <citation type="journal article" date="2018" name="Sci. Rep.">
        <title>Genome sequence of the cauliflower mushroom Sparassis crispa (Hanabiratake) and its association with beneficial usage.</title>
        <authorList>
            <person name="Kiyama R."/>
            <person name="Furutani Y."/>
            <person name="Kawaguchi K."/>
            <person name="Nakanishi T."/>
        </authorList>
    </citation>
    <scope>NUCLEOTIDE SEQUENCE [LARGE SCALE GENOMIC DNA]</scope>
</reference>
<feature type="domain" description="Protein kinase" evidence="1">
    <location>
        <begin position="1"/>
        <end position="262"/>
    </location>
</feature>
<dbReference type="EMBL" id="BFAD01000017">
    <property type="protein sequence ID" value="GBE89710.1"/>
    <property type="molecule type" value="Genomic_DNA"/>
</dbReference>
<dbReference type="InterPro" id="IPR011009">
    <property type="entry name" value="Kinase-like_dom_sf"/>
</dbReference>
<dbReference type="PROSITE" id="PS50011">
    <property type="entry name" value="PROTEIN_KINASE_DOM"/>
    <property type="match status" value="1"/>
</dbReference>
<organism evidence="2 3">
    <name type="scientific">Sparassis crispa</name>
    <dbReference type="NCBI Taxonomy" id="139825"/>
    <lineage>
        <taxon>Eukaryota</taxon>
        <taxon>Fungi</taxon>
        <taxon>Dikarya</taxon>
        <taxon>Basidiomycota</taxon>
        <taxon>Agaricomycotina</taxon>
        <taxon>Agaricomycetes</taxon>
        <taxon>Polyporales</taxon>
        <taxon>Sparassidaceae</taxon>
        <taxon>Sparassis</taxon>
    </lineage>
</organism>
<evidence type="ECO:0000313" key="2">
    <source>
        <dbReference type="EMBL" id="GBE89710.1"/>
    </source>
</evidence>
<comment type="caution">
    <text evidence="2">The sequence shown here is derived from an EMBL/GenBank/DDBJ whole genome shotgun (WGS) entry which is preliminary data.</text>
</comment>
<dbReference type="GO" id="GO:0005524">
    <property type="term" value="F:ATP binding"/>
    <property type="evidence" value="ECO:0007669"/>
    <property type="project" value="InterPro"/>
</dbReference>
<sequence length="262" mass="29882">MAILYFPDVYSEEEHPQLYDLHSVGDLEDDMELTIANVKLMKKGETATVYRASVDGVAYLPEGAAPPPMDIVCKDLQGIAIPRYVGLFQGEMEDGRCACLVREYCGERLRKPLCGTKWDFRGEVVNLLRQIHDKGVEHGNFSEENIVIDVEGRPFLIDFSEAEKHECEATMPITIDDIQPMLKDFGCRELFNAAVLAEVWLPGKILFMGFYVPTQFAQSPEMLATCAPEGVSPDEALKAGQEYYDMFRSTFEKRRRYEYYTW</sequence>
<dbReference type="Proteomes" id="UP000287166">
    <property type="component" value="Unassembled WGS sequence"/>
</dbReference>
<name>A0A401H5S5_9APHY</name>
<dbReference type="Gene3D" id="1.10.510.10">
    <property type="entry name" value="Transferase(Phosphotransferase) domain 1"/>
    <property type="match status" value="1"/>
</dbReference>